<gene>
    <name evidence="16" type="primary">Alox15b</name>
</gene>
<dbReference type="Gene3D" id="3.10.450.60">
    <property type="match status" value="1"/>
</dbReference>
<dbReference type="InterPro" id="IPR013819">
    <property type="entry name" value="LipOase_C"/>
</dbReference>
<evidence type="ECO:0000256" key="4">
    <source>
        <dbReference type="ARBA" id="ARBA00009419"/>
    </source>
</evidence>
<comment type="caution">
    <text evidence="11">Lacks conserved residue(s) required for the propagation of feature annotation.</text>
</comment>
<proteinExistence type="inferred from homology"/>
<evidence type="ECO:0000256" key="9">
    <source>
        <dbReference type="ARBA" id="ARBA00023004"/>
    </source>
</evidence>
<dbReference type="InterPro" id="IPR020833">
    <property type="entry name" value="LipOase_Fe_BS"/>
</dbReference>
<sequence length="648" mass="73023">MAKFRVRVSTGEACGAGTWDKVSVSIVGTQGESPLVPLDRLGKEFTAGAEEDFEVTLPQEVGAVLMLRVHKAPPKLPLRLGSLQPDAWFCRWFQLEWLPGAALRFPCYQWLEGEGDLVLREGAAKVCQEDHHPALQHQRQEELKARKEMYSWKTYADGWPRCLDHATVKDLDLNIKYSAVKNAKFYFKVHSAFTELKIKGFLDRTGLWRSLREMRRMFNFHKTPAAEYVFAHWQEDAFFASQFLNGLNPVLIRRCHSLPKNFPVTDEMVAPVLGPGTSLQAELEKGSLFLVDHGILSGVQTNVINGKPQFSAAPMTLLYQCSGSGPLLPLAIQLKQTPGPDNPIFLPSDDKWDWLLAKTWVRNAEFSVHEALTHLLHAHLLPEVFALATLRQLPHCHPLFKSTGLGIGGFSELIKRNMEQLNYSVLCFPEDIRAREVEDIPGYYYRDDGMQIWGAIKSFVSEIVSIYYPSDVSVREDQELQAWVREIFSEGFLSRESSGMPSLLDTQEALVQYVTMVIFTCSAKHTAVSAGQFDSCVWMPNLPPTMQLPPPTSKGQARPESFIATLPPVNATCDVIIALWMLSKEPGDRRPLGHYPDEHFTEDAPRRSMAAFQRQLIQISKGIAERNRGLALPYTYLDPPLIENSVSI</sequence>
<keyword evidence="9 12" id="KW-0408">Iron</keyword>
<dbReference type="GeneID" id="101983132"/>
<dbReference type="Proteomes" id="UP000694915">
    <property type="component" value="Chromosome 7"/>
</dbReference>
<feature type="domain" description="Lipoxygenase" evidence="14">
    <location>
        <begin position="125"/>
        <end position="648"/>
    </location>
</feature>
<evidence type="ECO:0000256" key="2">
    <source>
        <dbReference type="ARBA" id="ARBA00004496"/>
    </source>
</evidence>
<dbReference type="Gene3D" id="2.60.60.20">
    <property type="entry name" value="PLAT/LH2 domain"/>
    <property type="match status" value="1"/>
</dbReference>
<dbReference type="InterPro" id="IPR001885">
    <property type="entry name" value="LipOase_mml"/>
</dbReference>
<protein>
    <submittedName>
        <fullName evidence="16">Arachidonate 15-lipoxygenase B isoform X2</fullName>
    </submittedName>
</protein>
<organism evidence="15 16">
    <name type="scientific">Microtus ochrogaster</name>
    <name type="common">Prairie vole</name>
    <dbReference type="NCBI Taxonomy" id="79684"/>
    <lineage>
        <taxon>Eukaryota</taxon>
        <taxon>Metazoa</taxon>
        <taxon>Chordata</taxon>
        <taxon>Craniata</taxon>
        <taxon>Vertebrata</taxon>
        <taxon>Euteleostomi</taxon>
        <taxon>Mammalia</taxon>
        <taxon>Eutheria</taxon>
        <taxon>Euarchontoglires</taxon>
        <taxon>Glires</taxon>
        <taxon>Rodentia</taxon>
        <taxon>Myomorpha</taxon>
        <taxon>Muroidea</taxon>
        <taxon>Cricetidae</taxon>
        <taxon>Arvicolinae</taxon>
        <taxon>Microtus</taxon>
    </lineage>
</organism>
<evidence type="ECO:0000256" key="1">
    <source>
        <dbReference type="ARBA" id="ARBA00001962"/>
    </source>
</evidence>
<dbReference type="PANTHER" id="PTHR11771">
    <property type="entry name" value="LIPOXYGENASE"/>
    <property type="match status" value="1"/>
</dbReference>
<dbReference type="InterPro" id="IPR036226">
    <property type="entry name" value="LipOase_C_sf"/>
</dbReference>
<comment type="cofactor">
    <cofactor evidence="1 12">
        <name>Fe cation</name>
        <dbReference type="ChEBI" id="CHEBI:24875"/>
    </cofactor>
</comment>
<keyword evidence="7 12" id="KW-0223">Dioxygenase</keyword>
<feature type="domain" description="PLAT" evidence="13">
    <location>
        <begin position="2"/>
        <end position="125"/>
    </location>
</feature>
<evidence type="ECO:0000256" key="5">
    <source>
        <dbReference type="ARBA" id="ARBA00022490"/>
    </source>
</evidence>
<dbReference type="PRINTS" id="PR00467">
    <property type="entry name" value="MAMLPOXGNASE"/>
</dbReference>
<comment type="similarity">
    <text evidence="4 12">Belongs to the lipoxygenase family.</text>
</comment>
<evidence type="ECO:0000256" key="3">
    <source>
        <dbReference type="ARBA" id="ARBA00005189"/>
    </source>
</evidence>
<dbReference type="PROSITE" id="PS51393">
    <property type="entry name" value="LIPOXYGENASE_3"/>
    <property type="match status" value="1"/>
</dbReference>
<evidence type="ECO:0000256" key="7">
    <source>
        <dbReference type="ARBA" id="ARBA00022964"/>
    </source>
</evidence>
<name>A0ABM0KNM4_MICOH</name>
<dbReference type="PRINTS" id="PR00087">
    <property type="entry name" value="LIPOXYGENASE"/>
</dbReference>
<keyword evidence="6 12" id="KW-0479">Metal-binding</keyword>
<dbReference type="SUPFAM" id="SSF49723">
    <property type="entry name" value="Lipase/lipooxygenase domain (PLAT/LH2 domain)"/>
    <property type="match status" value="1"/>
</dbReference>
<evidence type="ECO:0000256" key="12">
    <source>
        <dbReference type="RuleBase" id="RU003974"/>
    </source>
</evidence>
<dbReference type="PROSITE" id="PS00711">
    <property type="entry name" value="LIPOXYGENASE_1"/>
    <property type="match status" value="1"/>
</dbReference>
<comment type="pathway">
    <text evidence="3">Lipid metabolism.</text>
</comment>
<dbReference type="Pfam" id="PF00305">
    <property type="entry name" value="Lipoxygenase"/>
    <property type="match status" value="2"/>
</dbReference>
<evidence type="ECO:0000256" key="11">
    <source>
        <dbReference type="PROSITE-ProRule" id="PRU00152"/>
    </source>
</evidence>
<evidence type="ECO:0000313" key="15">
    <source>
        <dbReference type="Proteomes" id="UP000694915"/>
    </source>
</evidence>
<evidence type="ECO:0000256" key="10">
    <source>
        <dbReference type="ARBA" id="ARBA00023098"/>
    </source>
</evidence>
<dbReference type="InterPro" id="IPR000907">
    <property type="entry name" value="LipOase"/>
</dbReference>
<dbReference type="Gene3D" id="1.20.245.10">
    <property type="entry name" value="Lipoxygenase-1, Domain 5"/>
    <property type="match status" value="2"/>
</dbReference>
<dbReference type="InterPro" id="IPR001024">
    <property type="entry name" value="PLAT/LH2_dom"/>
</dbReference>
<evidence type="ECO:0000256" key="8">
    <source>
        <dbReference type="ARBA" id="ARBA00023002"/>
    </source>
</evidence>
<keyword evidence="5" id="KW-0963">Cytoplasm</keyword>
<dbReference type="RefSeq" id="XP_005349850.1">
    <property type="nucleotide sequence ID" value="XM_005349793.1"/>
</dbReference>
<keyword evidence="10" id="KW-0443">Lipid metabolism</keyword>
<accession>A0ABM0KNM4</accession>
<dbReference type="Pfam" id="PF01477">
    <property type="entry name" value="PLAT"/>
    <property type="match status" value="1"/>
</dbReference>
<keyword evidence="8 12" id="KW-0560">Oxidoreductase</keyword>
<evidence type="ECO:0000256" key="6">
    <source>
        <dbReference type="ARBA" id="ARBA00022723"/>
    </source>
</evidence>
<keyword evidence="15" id="KW-1185">Reference proteome</keyword>
<dbReference type="InterPro" id="IPR036392">
    <property type="entry name" value="PLAT/LH2_dom_sf"/>
</dbReference>
<reference evidence="16" key="1">
    <citation type="submission" date="2025-08" db="UniProtKB">
        <authorList>
            <consortium name="RefSeq"/>
        </authorList>
    </citation>
    <scope>IDENTIFICATION</scope>
</reference>
<dbReference type="SUPFAM" id="SSF48484">
    <property type="entry name" value="Lipoxigenase"/>
    <property type="match status" value="1"/>
</dbReference>
<evidence type="ECO:0000259" key="14">
    <source>
        <dbReference type="PROSITE" id="PS51393"/>
    </source>
</evidence>
<comment type="subcellular location">
    <subcellularLocation>
        <location evidence="2">Cytoplasm</location>
    </subcellularLocation>
</comment>
<evidence type="ECO:0000259" key="13">
    <source>
        <dbReference type="PROSITE" id="PS50095"/>
    </source>
</evidence>
<dbReference type="SMART" id="SM00308">
    <property type="entry name" value="LH2"/>
    <property type="match status" value="1"/>
</dbReference>
<evidence type="ECO:0000313" key="16">
    <source>
        <dbReference type="RefSeq" id="XP_005349850.1"/>
    </source>
</evidence>
<dbReference type="PROSITE" id="PS50095">
    <property type="entry name" value="PLAT"/>
    <property type="match status" value="1"/>
</dbReference>